<protein>
    <recommendedName>
        <fullName evidence="3">F-box domain-containing protein</fullName>
    </recommendedName>
</protein>
<dbReference type="EMBL" id="JAXOVC010000006">
    <property type="protein sequence ID" value="KAK4500758.1"/>
    <property type="molecule type" value="Genomic_DNA"/>
</dbReference>
<accession>A0ABR0EHZ6</accession>
<proteinExistence type="predicted"/>
<evidence type="ECO:0000313" key="2">
    <source>
        <dbReference type="Proteomes" id="UP001305779"/>
    </source>
</evidence>
<sequence length="315" mass="35997">MLSPTIRRRHSDAGPIRPADFAALKNTPLPEIPSLGMLKKERDGLACTRAFKEIVNEILAYLHPKESIRLQHLSKTCSKAVENNSTIVKLSEKEIEKMKAWGIPVYTRYTTIPLGWDKDLNEVDLQEVAVIPGQAPSVPDVPWHEILGCEWRADDSSPTISPDSRYLLVAGNVFDSFIIDVQDLSPHPFLSLPPSPWIGLLDMVRSRQINSCFIHLHYAIQDDYMHQRRNHPLNRRSSANHEVHVQAELDPGKPQDWFLAIDACIRYAPELNDVFKYDLDHSLPTKHLRQNKCHYTWSAQQVLVGDVDYTWALSR</sequence>
<organism evidence="1 2">
    <name type="scientific">Zasmidium cellare</name>
    <name type="common">Wine cellar mold</name>
    <name type="synonym">Racodium cellare</name>
    <dbReference type="NCBI Taxonomy" id="395010"/>
    <lineage>
        <taxon>Eukaryota</taxon>
        <taxon>Fungi</taxon>
        <taxon>Dikarya</taxon>
        <taxon>Ascomycota</taxon>
        <taxon>Pezizomycotina</taxon>
        <taxon>Dothideomycetes</taxon>
        <taxon>Dothideomycetidae</taxon>
        <taxon>Mycosphaerellales</taxon>
        <taxon>Mycosphaerellaceae</taxon>
        <taxon>Zasmidium</taxon>
    </lineage>
</organism>
<reference evidence="1 2" key="1">
    <citation type="journal article" date="2023" name="G3 (Bethesda)">
        <title>A chromosome-level genome assembly of Zasmidium syzygii isolated from banana leaves.</title>
        <authorList>
            <person name="van Westerhoven A.C."/>
            <person name="Mehrabi R."/>
            <person name="Talebi R."/>
            <person name="Steentjes M.B.F."/>
            <person name="Corcolon B."/>
            <person name="Chong P.A."/>
            <person name="Kema G.H.J."/>
            <person name="Seidl M.F."/>
        </authorList>
    </citation>
    <scope>NUCLEOTIDE SEQUENCE [LARGE SCALE GENOMIC DNA]</scope>
    <source>
        <strain evidence="1 2">P124</strain>
    </source>
</reference>
<name>A0ABR0EHZ6_ZASCE</name>
<keyword evidence="2" id="KW-1185">Reference proteome</keyword>
<comment type="caution">
    <text evidence="1">The sequence shown here is derived from an EMBL/GenBank/DDBJ whole genome shotgun (WGS) entry which is preliminary data.</text>
</comment>
<evidence type="ECO:0008006" key="3">
    <source>
        <dbReference type="Google" id="ProtNLM"/>
    </source>
</evidence>
<gene>
    <name evidence="1" type="ORF">PRZ48_008948</name>
</gene>
<dbReference type="Proteomes" id="UP001305779">
    <property type="component" value="Unassembled WGS sequence"/>
</dbReference>
<evidence type="ECO:0000313" key="1">
    <source>
        <dbReference type="EMBL" id="KAK4500758.1"/>
    </source>
</evidence>